<dbReference type="InterPro" id="IPR011333">
    <property type="entry name" value="SKP1/BTB/POZ_sf"/>
</dbReference>
<dbReference type="InterPro" id="IPR000210">
    <property type="entry name" value="BTB/POZ_dom"/>
</dbReference>
<dbReference type="AlphaFoldDB" id="A0A151Z415"/>
<keyword evidence="4" id="KW-1185">Reference proteome</keyword>
<dbReference type="Pfam" id="PF00805">
    <property type="entry name" value="Pentapeptide"/>
    <property type="match status" value="1"/>
</dbReference>
<reference evidence="3 4" key="1">
    <citation type="submission" date="2015-12" db="EMBL/GenBank/DDBJ databases">
        <title>Dictyostelia acquired genes for synthesis and detection of signals that induce cell-type specialization by lateral gene transfer from prokaryotes.</title>
        <authorList>
            <person name="Gloeckner G."/>
            <person name="Schaap P."/>
        </authorList>
    </citation>
    <scope>NUCLEOTIDE SEQUENCE [LARGE SCALE GENOMIC DNA]</scope>
    <source>
        <strain evidence="3 4">TK</strain>
    </source>
</reference>
<organism evidence="3 4">
    <name type="scientific">Tieghemostelium lacteum</name>
    <name type="common">Slime mold</name>
    <name type="synonym">Dictyostelium lacteum</name>
    <dbReference type="NCBI Taxonomy" id="361077"/>
    <lineage>
        <taxon>Eukaryota</taxon>
        <taxon>Amoebozoa</taxon>
        <taxon>Evosea</taxon>
        <taxon>Eumycetozoa</taxon>
        <taxon>Dictyostelia</taxon>
        <taxon>Dictyosteliales</taxon>
        <taxon>Raperosteliaceae</taxon>
        <taxon>Tieghemostelium</taxon>
    </lineage>
</organism>
<dbReference type="InterPro" id="IPR001646">
    <property type="entry name" value="5peptide_repeat"/>
</dbReference>
<comment type="caution">
    <text evidence="3">The sequence shown here is derived from an EMBL/GenBank/DDBJ whole genome shotgun (WGS) entry which is preliminary data.</text>
</comment>
<dbReference type="InterPro" id="IPR003131">
    <property type="entry name" value="T1-type_BTB"/>
</dbReference>
<name>A0A151Z415_TIELA</name>
<feature type="region of interest" description="Disordered" evidence="1">
    <location>
        <begin position="367"/>
        <end position="391"/>
    </location>
</feature>
<accession>A0A151Z415</accession>
<sequence>MANVGNEHNEWVALNVGGTTFHTTLSTLTSIKNTVLYKMFSSESKFQISRKDANGSYLIDRDPIYFRVLLNYLRSPSNTELIIDGEVSLRGVLQEAHYFHIEPLIDLIEKLENNKADFTRKDILLHKSSIKLNKKKLIGLDLSNIEFIKENFNQSNLSYCNFENSKLSYSTLLTIKAKHCSFKLVTAENTILSNSNLKYTNFQQGQLTHASFNNCLLSHSTFNEANCYGSLFQRATILNGSFKNSNLEHAKFQKANLQQCDFTGASIQNCHFTSADLRNCIGFDWKNIPSNAIFKKAKVTQQQFDEIQLPNKQSIGFKILEIGDDLNYINNSNNKTNTNSNSSTNVTSNLGTSQHQLINNNNNIQSQSLDSSIKSSTDSTTSNNNNDSNNN</sequence>
<dbReference type="InterPro" id="IPR051082">
    <property type="entry name" value="Pentapeptide-BTB/POZ_domain"/>
</dbReference>
<dbReference type="OrthoDB" id="9989223at2759"/>
<dbReference type="SUPFAM" id="SSF54695">
    <property type="entry name" value="POZ domain"/>
    <property type="match status" value="1"/>
</dbReference>
<dbReference type="Gene3D" id="2.160.20.80">
    <property type="entry name" value="E3 ubiquitin-protein ligase SopA"/>
    <property type="match status" value="1"/>
</dbReference>
<dbReference type="Proteomes" id="UP000076078">
    <property type="component" value="Unassembled WGS sequence"/>
</dbReference>
<dbReference type="EMBL" id="LODT01000051">
    <property type="protein sequence ID" value="KYQ88544.1"/>
    <property type="molecule type" value="Genomic_DNA"/>
</dbReference>
<evidence type="ECO:0000259" key="2">
    <source>
        <dbReference type="SMART" id="SM00225"/>
    </source>
</evidence>
<dbReference type="Pfam" id="PF02214">
    <property type="entry name" value="BTB_2"/>
    <property type="match status" value="1"/>
</dbReference>
<dbReference type="STRING" id="361077.A0A151Z415"/>
<dbReference type="InParanoid" id="A0A151Z415"/>
<dbReference type="SUPFAM" id="SSF141571">
    <property type="entry name" value="Pentapeptide repeat-like"/>
    <property type="match status" value="1"/>
</dbReference>
<dbReference type="OMA" id="HASFNNC"/>
<proteinExistence type="predicted"/>
<evidence type="ECO:0000313" key="4">
    <source>
        <dbReference type="Proteomes" id="UP000076078"/>
    </source>
</evidence>
<dbReference type="PANTHER" id="PTHR14136">
    <property type="entry name" value="BTB_POZ DOMAIN-CONTAINING PROTEIN KCTD9"/>
    <property type="match status" value="1"/>
</dbReference>
<dbReference type="GO" id="GO:0051260">
    <property type="term" value="P:protein homooligomerization"/>
    <property type="evidence" value="ECO:0007669"/>
    <property type="project" value="InterPro"/>
</dbReference>
<evidence type="ECO:0000256" key="1">
    <source>
        <dbReference type="SAM" id="MobiDB-lite"/>
    </source>
</evidence>
<dbReference type="Pfam" id="PF13599">
    <property type="entry name" value="Pentapeptide_4"/>
    <property type="match status" value="1"/>
</dbReference>
<dbReference type="FunCoup" id="A0A151Z415">
    <property type="interactions" value="425"/>
</dbReference>
<gene>
    <name evidence="3" type="ORF">DLAC_11268</name>
</gene>
<dbReference type="PANTHER" id="PTHR14136:SF21">
    <property type="entry name" value="BTB DOMAIN-CONTAINING PROTEIN"/>
    <property type="match status" value="1"/>
</dbReference>
<dbReference type="Gene3D" id="3.30.710.10">
    <property type="entry name" value="Potassium Channel Kv1.1, Chain A"/>
    <property type="match status" value="1"/>
</dbReference>
<dbReference type="SMART" id="SM00225">
    <property type="entry name" value="BTB"/>
    <property type="match status" value="1"/>
</dbReference>
<evidence type="ECO:0000313" key="3">
    <source>
        <dbReference type="EMBL" id="KYQ88544.1"/>
    </source>
</evidence>
<feature type="domain" description="BTB" evidence="2">
    <location>
        <begin position="10"/>
        <end position="116"/>
    </location>
</feature>
<protein>
    <recommendedName>
        <fullName evidence="2">BTB domain-containing protein</fullName>
    </recommendedName>
</protein>